<accession>A0AAW9KP92</accession>
<evidence type="ECO:0000313" key="2">
    <source>
        <dbReference type="EMBL" id="MDZ7542990.1"/>
    </source>
</evidence>
<keyword evidence="1" id="KW-0812">Transmembrane</keyword>
<dbReference type="EMBL" id="WNUR01000689">
    <property type="protein sequence ID" value="MDZ7542990.1"/>
    <property type="molecule type" value="Genomic_DNA"/>
</dbReference>
<reference evidence="2" key="1">
    <citation type="submission" date="2019-11" db="EMBL/GenBank/DDBJ databases">
        <title>Characterization of Clostridium perfringens isolates from swine manure treated agricultural soils.</title>
        <authorList>
            <person name="Wushke S.T."/>
        </authorList>
    </citation>
    <scope>NUCLEOTIDE SEQUENCE</scope>
    <source>
        <strain evidence="2">X62</strain>
    </source>
</reference>
<evidence type="ECO:0000313" key="3">
    <source>
        <dbReference type="Proteomes" id="UP001288944"/>
    </source>
</evidence>
<feature type="transmembrane region" description="Helical" evidence="1">
    <location>
        <begin position="17"/>
        <end position="36"/>
    </location>
</feature>
<evidence type="ECO:0000256" key="1">
    <source>
        <dbReference type="SAM" id="Phobius"/>
    </source>
</evidence>
<dbReference type="Pfam" id="PF12787">
    <property type="entry name" value="EcsC"/>
    <property type="match status" value="1"/>
</dbReference>
<organism evidence="2 3">
    <name type="scientific">Clostridium perfringens</name>
    <dbReference type="NCBI Taxonomy" id="1502"/>
    <lineage>
        <taxon>Bacteria</taxon>
        <taxon>Bacillati</taxon>
        <taxon>Bacillota</taxon>
        <taxon>Clostridia</taxon>
        <taxon>Eubacteriales</taxon>
        <taxon>Clostridiaceae</taxon>
        <taxon>Clostridium</taxon>
    </lineage>
</organism>
<dbReference type="AlphaFoldDB" id="A0AAW9KP92"/>
<name>A0AAW9KP92_CLOPF</name>
<sequence>IKNASEVLSETLLMAKFIQGLPIVGIVGSVTNYQIINKISKYTRIKYKKRYLSKKL</sequence>
<dbReference type="Proteomes" id="UP001288944">
    <property type="component" value="Unassembled WGS sequence"/>
</dbReference>
<comment type="caution">
    <text evidence="2">The sequence shown here is derived from an EMBL/GenBank/DDBJ whole genome shotgun (WGS) entry which is preliminary data.</text>
</comment>
<keyword evidence="1" id="KW-0472">Membrane</keyword>
<proteinExistence type="predicted"/>
<feature type="non-terminal residue" evidence="2">
    <location>
        <position position="1"/>
    </location>
</feature>
<keyword evidence="1" id="KW-1133">Transmembrane helix</keyword>
<dbReference type="InterPro" id="IPR024787">
    <property type="entry name" value="EcsC"/>
</dbReference>
<gene>
    <name evidence="2" type="ORF">GNF83_17750</name>
</gene>
<protein>
    <submittedName>
        <fullName evidence="2">EcsC family protein</fullName>
    </submittedName>
</protein>